<evidence type="ECO:0000256" key="1">
    <source>
        <dbReference type="SAM" id="SignalP"/>
    </source>
</evidence>
<reference evidence="3 4" key="1">
    <citation type="submission" date="2024-01" db="EMBL/GenBank/DDBJ databases">
        <title>Uliginosibacterium soil sp. nov.</title>
        <authorList>
            <person name="Lv Y."/>
        </authorList>
    </citation>
    <scope>NUCLEOTIDE SEQUENCE [LARGE SCALE GENOMIC DNA]</scope>
    <source>
        <strain evidence="3 4">H3</strain>
    </source>
</reference>
<keyword evidence="4" id="KW-1185">Reference proteome</keyword>
<name>A0ABU6K4G5_9RHOO</name>
<evidence type="ECO:0000259" key="2">
    <source>
        <dbReference type="Pfam" id="PF13488"/>
    </source>
</evidence>
<dbReference type="Pfam" id="PF13488">
    <property type="entry name" value="Gly-zipper_Omp"/>
    <property type="match status" value="1"/>
</dbReference>
<dbReference type="Proteomes" id="UP001331561">
    <property type="component" value="Unassembled WGS sequence"/>
</dbReference>
<sequence length="220" mass="22705">MQSNLVLKKSLVVVLGLGLVVSGCSSMDSKTTGAAIGAGIGCATGAVFAKLTKNDMGTACAVGAVAGGAAGYLYARNAEVQEARQVADSAAKVEGAKVTPVETQQVQVVDKATNKTETVAAFKAVSVEIPVSQLNTPEGKDAVRKLNEYARKTADERGETIDMTISSAPEHGGSTKVALKETIEPAGKGKVRRTLVADPRVSGSVQRYTIEAKNPSRVDV</sequence>
<protein>
    <submittedName>
        <fullName evidence="3">Glycine zipper domain-containing protein</fullName>
    </submittedName>
</protein>
<feature type="chain" id="PRO_5046316139" evidence="1">
    <location>
        <begin position="27"/>
        <end position="220"/>
    </location>
</feature>
<keyword evidence="1" id="KW-0732">Signal</keyword>
<comment type="caution">
    <text evidence="3">The sequence shown here is derived from an EMBL/GenBank/DDBJ whole genome shotgun (WGS) entry which is preliminary data.</text>
</comment>
<feature type="signal peptide" evidence="1">
    <location>
        <begin position="1"/>
        <end position="26"/>
    </location>
</feature>
<dbReference type="RefSeq" id="WP_327599772.1">
    <property type="nucleotide sequence ID" value="NZ_JAYXHS010000002.1"/>
</dbReference>
<gene>
    <name evidence="3" type="ORF">VVD49_13850</name>
</gene>
<feature type="domain" description="Glycine zipper" evidence="2">
    <location>
        <begin position="36"/>
        <end position="82"/>
    </location>
</feature>
<accession>A0ABU6K4G5</accession>
<evidence type="ECO:0000313" key="3">
    <source>
        <dbReference type="EMBL" id="MEC5386814.1"/>
    </source>
</evidence>
<dbReference type="InterPro" id="IPR039567">
    <property type="entry name" value="Gly-zipper"/>
</dbReference>
<evidence type="ECO:0000313" key="4">
    <source>
        <dbReference type="Proteomes" id="UP001331561"/>
    </source>
</evidence>
<organism evidence="3 4">
    <name type="scientific">Uliginosibacterium silvisoli</name>
    <dbReference type="NCBI Taxonomy" id="3114758"/>
    <lineage>
        <taxon>Bacteria</taxon>
        <taxon>Pseudomonadati</taxon>
        <taxon>Pseudomonadota</taxon>
        <taxon>Betaproteobacteria</taxon>
        <taxon>Rhodocyclales</taxon>
        <taxon>Zoogloeaceae</taxon>
        <taxon>Uliginosibacterium</taxon>
    </lineage>
</organism>
<proteinExistence type="predicted"/>
<dbReference type="EMBL" id="JAYXHS010000002">
    <property type="protein sequence ID" value="MEC5386814.1"/>
    <property type="molecule type" value="Genomic_DNA"/>
</dbReference>